<reference evidence="3 4" key="1">
    <citation type="submission" date="2019-01" db="EMBL/GenBank/DDBJ databases">
        <title>Draft genome sequence of Psathyrella aberdarensis IHI B618.</title>
        <authorList>
            <person name="Buettner E."/>
            <person name="Kellner H."/>
        </authorList>
    </citation>
    <scope>NUCLEOTIDE SEQUENCE [LARGE SCALE GENOMIC DNA]</scope>
    <source>
        <strain evidence="3 4">IHI B618</strain>
    </source>
</reference>
<proteinExistence type="predicted"/>
<accession>A0A4Q2DWR7</accession>
<evidence type="ECO:0000256" key="1">
    <source>
        <dbReference type="SAM" id="Coils"/>
    </source>
</evidence>
<dbReference type="EMBL" id="SDEE01000009">
    <property type="protein sequence ID" value="RXW25130.1"/>
    <property type="molecule type" value="Genomic_DNA"/>
</dbReference>
<feature type="compositionally biased region" description="Pro residues" evidence="2">
    <location>
        <begin position="38"/>
        <end position="49"/>
    </location>
</feature>
<protein>
    <submittedName>
        <fullName evidence="3">Uncharacterized protein</fullName>
    </submittedName>
</protein>
<evidence type="ECO:0000256" key="2">
    <source>
        <dbReference type="SAM" id="MobiDB-lite"/>
    </source>
</evidence>
<name>A0A4Q2DWR7_9AGAR</name>
<dbReference type="OrthoDB" id="3246627at2759"/>
<feature type="region of interest" description="Disordered" evidence="2">
    <location>
        <begin position="1"/>
        <end position="58"/>
    </location>
</feature>
<gene>
    <name evidence="3" type="ORF">EST38_g727</name>
</gene>
<keyword evidence="1" id="KW-0175">Coiled coil</keyword>
<dbReference type="Proteomes" id="UP000290288">
    <property type="component" value="Unassembled WGS sequence"/>
</dbReference>
<keyword evidence="4" id="KW-1185">Reference proteome</keyword>
<organism evidence="3 4">
    <name type="scientific">Candolleomyces aberdarensis</name>
    <dbReference type="NCBI Taxonomy" id="2316362"/>
    <lineage>
        <taxon>Eukaryota</taxon>
        <taxon>Fungi</taxon>
        <taxon>Dikarya</taxon>
        <taxon>Basidiomycota</taxon>
        <taxon>Agaricomycotina</taxon>
        <taxon>Agaricomycetes</taxon>
        <taxon>Agaricomycetidae</taxon>
        <taxon>Agaricales</taxon>
        <taxon>Agaricineae</taxon>
        <taxon>Psathyrellaceae</taxon>
        <taxon>Candolleomyces</taxon>
    </lineage>
</organism>
<feature type="coiled-coil region" evidence="1">
    <location>
        <begin position="102"/>
        <end position="143"/>
    </location>
</feature>
<comment type="caution">
    <text evidence="3">The sequence shown here is derived from an EMBL/GenBank/DDBJ whole genome shotgun (WGS) entry which is preliminary data.</text>
</comment>
<evidence type="ECO:0000313" key="4">
    <source>
        <dbReference type="Proteomes" id="UP000290288"/>
    </source>
</evidence>
<evidence type="ECO:0000313" key="3">
    <source>
        <dbReference type="EMBL" id="RXW25130.1"/>
    </source>
</evidence>
<sequence>MPRARTFGSKAKQKSEPQQRVWEAAQIARHANKENYPPVNPQKPRPAKPLPLCTNNPSQSRTLINYKTRCESQRKALKRNHDKKLASEAKVKENEATYARAVHKYELRIAQLQTENGILQKRIDELDSRLKDAFTDSQQYRQRIQNLRKCIKRFSAAVKSAADYSKRPNAKQRMKLTLKGAYTRQARDLARRLFISGCAPEKIGELIQYTAASFGVTISTRMSARTVRRCVLETLVSSDVQIGYEMATAEGFTISQDSTSNRSINYQAHHVALRVPDYSAGQKELNPASKHAVRLLRVASTVDHSCEESVKSWFTIMKEIQDTYNESPLAQHSRHSTFTLRDFALKLKGMNTDHASTEKAVADWFRDWKNSEVFQDLGESELLSKDLPELIHLLNQRKATLVSQLGGAEAWSKLDQVTQSTHEADLLKKLNEEIGRDVYESLPVEKRKALDLFIWAGCCMHKDQNSFKGGAEEMGRFWEENGIDAPILLANKFNAAKVREALDPSKRGQPLSDEEAAAIEASTRGGIKTTALAGTLFNNKDDKKGYHDTHLNHLTAKYGLKASHRFPDTSNVRFNTYAEGAGELLKYLDFYLEFLDLVKWRKSRPGWTNIELNLNNALHDTPTLTELAVMVLYAQAITHPYLRMVRGPGTEQTNVLDLGPLHLQVRNHCQAVIDDPDLLISDDAMFEIATLDGKPWEDLDAVVAVRKLQGSLTHLPQALVAFFKGALATWIRFSAEFAPGGLIDEAGATERELAWMPSTNDTNEGALGSYRVYMRNKPSSTLLNYNAHAVAQKNDTITFMDSIFTEDDYQYIRKVARRWDASGLERKRREAQAAFERRLAEMKRAKADEIQRRLLERQQRLSNVKFVKTEDVPNLKVPKLD</sequence>
<dbReference type="STRING" id="2316362.A0A4Q2DWR7"/>
<dbReference type="AlphaFoldDB" id="A0A4Q2DWR7"/>